<proteinExistence type="predicted"/>
<accession>A0AC60PCU8</accession>
<name>A0AC60PCU8_IXOPE</name>
<organism evidence="1 2">
    <name type="scientific">Ixodes persulcatus</name>
    <name type="common">Taiga tick</name>
    <dbReference type="NCBI Taxonomy" id="34615"/>
    <lineage>
        <taxon>Eukaryota</taxon>
        <taxon>Metazoa</taxon>
        <taxon>Ecdysozoa</taxon>
        <taxon>Arthropoda</taxon>
        <taxon>Chelicerata</taxon>
        <taxon>Arachnida</taxon>
        <taxon>Acari</taxon>
        <taxon>Parasitiformes</taxon>
        <taxon>Ixodida</taxon>
        <taxon>Ixodoidea</taxon>
        <taxon>Ixodidae</taxon>
        <taxon>Ixodinae</taxon>
        <taxon>Ixodes</taxon>
    </lineage>
</organism>
<protein>
    <submittedName>
        <fullName evidence="1">Uncharacterized protein</fullName>
    </submittedName>
</protein>
<dbReference type="EMBL" id="JABSTQ010010825">
    <property type="protein sequence ID" value="KAG0417584.1"/>
    <property type="molecule type" value="Genomic_DNA"/>
</dbReference>
<keyword evidence="2" id="KW-1185">Reference proteome</keyword>
<dbReference type="Proteomes" id="UP000805193">
    <property type="component" value="Unassembled WGS sequence"/>
</dbReference>
<reference evidence="1 2" key="1">
    <citation type="journal article" date="2020" name="Cell">
        <title>Large-Scale Comparative Analyses of Tick Genomes Elucidate Their Genetic Diversity and Vector Capacities.</title>
        <authorList>
            <consortium name="Tick Genome and Microbiome Consortium (TIGMIC)"/>
            <person name="Jia N."/>
            <person name="Wang J."/>
            <person name="Shi W."/>
            <person name="Du L."/>
            <person name="Sun Y."/>
            <person name="Zhan W."/>
            <person name="Jiang J.F."/>
            <person name="Wang Q."/>
            <person name="Zhang B."/>
            <person name="Ji P."/>
            <person name="Bell-Sakyi L."/>
            <person name="Cui X.M."/>
            <person name="Yuan T.T."/>
            <person name="Jiang B.G."/>
            <person name="Yang W.F."/>
            <person name="Lam T.T."/>
            <person name="Chang Q.C."/>
            <person name="Ding S.J."/>
            <person name="Wang X.J."/>
            <person name="Zhu J.G."/>
            <person name="Ruan X.D."/>
            <person name="Zhao L."/>
            <person name="Wei J.T."/>
            <person name="Ye R.Z."/>
            <person name="Que T.C."/>
            <person name="Du C.H."/>
            <person name="Zhou Y.H."/>
            <person name="Cheng J.X."/>
            <person name="Dai P.F."/>
            <person name="Guo W.B."/>
            <person name="Han X.H."/>
            <person name="Huang E.J."/>
            <person name="Li L.F."/>
            <person name="Wei W."/>
            <person name="Gao Y.C."/>
            <person name="Liu J.Z."/>
            <person name="Shao H.Z."/>
            <person name="Wang X."/>
            <person name="Wang C.C."/>
            <person name="Yang T.C."/>
            <person name="Huo Q.B."/>
            <person name="Li W."/>
            <person name="Chen H.Y."/>
            <person name="Chen S.E."/>
            <person name="Zhou L.G."/>
            <person name="Ni X.B."/>
            <person name="Tian J.H."/>
            <person name="Sheng Y."/>
            <person name="Liu T."/>
            <person name="Pan Y.S."/>
            <person name="Xia L.Y."/>
            <person name="Li J."/>
            <person name="Zhao F."/>
            <person name="Cao W.C."/>
        </authorList>
    </citation>
    <scope>NUCLEOTIDE SEQUENCE [LARGE SCALE GENOMIC DNA]</scope>
    <source>
        <strain evidence="1">Iper-2018</strain>
    </source>
</reference>
<evidence type="ECO:0000313" key="2">
    <source>
        <dbReference type="Proteomes" id="UP000805193"/>
    </source>
</evidence>
<evidence type="ECO:0000313" key="1">
    <source>
        <dbReference type="EMBL" id="KAG0417584.1"/>
    </source>
</evidence>
<sequence>MLGEEASGEEKPVNHIIVLELSCPVQTYHWGKKGQSSLVAQLASQGGHLSDVDERTTYAELWMGTHPTCPSKVKGTNQTLADWISEHPESLGESVRGTFGSQLPFLFKVLSVDTALSIQAHPTKGLAELLHSTRPDKYPDPNHKPEIAIALTEFDAFCSFRPLQEITDLIKGLPELKAILGAEAERPLADKEALQRCFRKLMTTSPDVFIPMLKKMADRLRNSANTSVVSKDLANVFLKIYATYPEDIGCFVVFFLNFIRLRPGEALFLAANEPHAYVSGNCVECMACSDNVVRAGLTPKFKDVDTLCSMLSYDSIPAPDVRFPATPTDVRCCSFRPPIPDFAVNKIQVPAGGTYTPKSVPSASILLVIEGEGKVGTKTAKRGSILFLVAGKAVTISASQAMQIYQAFSPV</sequence>
<gene>
    <name evidence="1" type="ORF">HPB47_005487</name>
</gene>
<comment type="caution">
    <text evidence="1">The sequence shown here is derived from an EMBL/GenBank/DDBJ whole genome shotgun (WGS) entry which is preliminary data.</text>
</comment>